<proteinExistence type="predicted"/>
<dbReference type="SUPFAM" id="SSF47226">
    <property type="entry name" value="Histidine-containing phosphotransfer domain, HPT domain"/>
    <property type="match status" value="1"/>
</dbReference>
<dbReference type="PROSITE" id="PS50110">
    <property type="entry name" value="RESPONSE_REGULATORY"/>
    <property type="match status" value="1"/>
</dbReference>
<evidence type="ECO:0000313" key="12">
    <source>
        <dbReference type="EMBL" id="GLQ53930.1"/>
    </source>
</evidence>
<protein>
    <recommendedName>
        <fullName evidence="2">histidine kinase</fullName>
        <ecNumber evidence="2">2.7.13.3</ecNumber>
    </recommendedName>
</protein>
<name>A0ABQ5W1K6_9HYPH</name>
<evidence type="ECO:0000256" key="8">
    <source>
        <dbReference type="SAM" id="MobiDB-lite"/>
    </source>
</evidence>
<dbReference type="InterPro" id="IPR005467">
    <property type="entry name" value="His_kinase_dom"/>
</dbReference>
<feature type="transmembrane region" description="Helical" evidence="9">
    <location>
        <begin position="136"/>
        <end position="155"/>
    </location>
</feature>
<dbReference type="PANTHER" id="PTHR43047">
    <property type="entry name" value="TWO-COMPONENT HISTIDINE PROTEIN KINASE"/>
    <property type="match status" value="1"/>
</dbReference>
<keyword evidence="4" id="KW-0808">Transferase</keyword>
<dbReference type="InterPro" id="IPR004358">
    <property type="entry name" value="Sig_transdc_His_kin-like_C"/>
</dbReference>
<dbReference type="SMART" id="SM00387">
    <property type="entry name" value="HATPase_c"/>
    <property type="match status" value="1"/>
</dbReference>
<dbReference type="InterPro" id="IPR036097">
    <property type="entry name" value="HisK_dim/P_sf"/>
</dbReference>
<dbReference type="SUPFAM" id="SSF55874">
    <property type="entry name" value="ATPase domain of HSP90 chaperone/DNA topoisomerase II/histidine kinase"/>
    <property type="match status" value="1"/>
</dbReference>
<dbReference type="Gene3D" id="1.10.287.130">
    <property type="match status" value="1"/>
</dbReference>
<dbReference type="Gene3D" id="3.40.50.2300">
    <property type="match status" value="1"/>
</dbReference>
<dbReference type="SUPFAM" id="SSF52172">
    <property type="entry name" value="CheY-like"/>
    <property type="match status" value="1"/>
</dbReference>
<dbReference type="InterPro" id="IPR036641">
    <property type="entry name" value="HPT_dom_sf"/>
</dbReference>
<keyword evidence="5" id="KW-0418">Kinase</keyword>
<keyword evidence="7" id="KW-0175">Coiled coil</keyword>
<feature type="transmembrane region" description="Helical" evidence="9">
    <location>
        <begin position="47"/>
        <end position="68"/>
    </location>
</feature>
<feature type="transmembrane region" description="Helical" evidence="9">
    <location>
        <begin position="111"/>
        <end position="130"/>
    </location>
</feature>
<dbReference type="CDD" id="cd00082">
    <property type="entry name" value="HisKA"/>
    <property type="match status" value="1"/>
</dbReference>
<evidence type="ECO:0000259" key="10">
    <source>
        <dbReference type="PROSITE" id="PS50109"/>
    </source>
</evidence>
<evidence type="ECO:0000313" key="13">
    <source>
        <dbReference type="Proteomes" id="UP001156691"/>
    </source>
</evidence>
<dbReference type="PRINTS" id="PR00344">
    <property type="entry name" value="BCTRLSENSOR"/>
</dbReference>
<feature type="coiled-coil region" evidence="7">
    <location>
        <begin position="214"/>
        <end position="248"/>
    </location>
</feature>
<dbReference type="InterPro" id="IPR011006">
    <property type="entry name" value="CheY-like_superfamily"/>
</dbReference>
<keyword evidence="9" id="KW-0812">Transmembrane</keyword>
<dbReference type="SUPFAM" id="SSF47384">
    <property type="entry name" value="Homodimeric domain of signal transducing histidine kinase"/>
    <property type="match status" value="1"/>
</dbReference>
<gene>
    <name evidence="12" type="ORF">GCM10010862_11890</name>
</gene>
<dbReference type="CDD" id="cd17546">
    <property type="entry name" value="REC_hyHK_CKI1_RcsC-like"/>
    <property type="match status" value="1"/>
</dbReference>
<comment type="catalytic activity">
    <reaction evidence="1">
        <text>ATP + protein L-histidine = ADP + protein N-phospho-L-histidine.</text>
        <dbReference type="EC" id="2.7.13.3"/>
    </reaction>
</comment>
<evidence type="ECO:0000256" key="4">
    <source>
        <dbReference type="ARBA" id="ARBA00022679"/>
    </source>
</evidence>
<keyword evidence="9" id="KW-0472">Membrane</keyword>
<evidence type="ECO:0000256" key="5">
    <source>
        <dbReference type="ARBA" id="ARBA00022777"/>
    </source>
</evidence>
<keyword evidence="13" id="KW-1185">Reference proteome</keyword>
<keyword evidence="9" id="KW-1133">Transmembrane helix</keyword>
<dbReference type="Pfam" id="PF00072">
    <property type="entry name" value="Response_reg"/>
    <property type="match status" value="1"/>
</dbReference>
<organism evidence="12 13">
    <name type="scientific">Devosia nitrariae</name>
    <dbReference type="NCBI Taxonomy" id="2071872"/>
    <lineage>
        <taxon>Bacteria</taxon>
        <taxon>Pseudomonadati</taxon>
        <taxon>Pseudomonadota</taxon>
        <taxon>Alphaproteobacteria</taxon>
        <taxon>Hyphomicrobiales</taxon>
        <taxon>Devosiaceae</taxon>
        <taxon>Devosia</taxon>
    </lineage>
</organism>
<dbReference type="InterPro" id="IPR003594">
    <property type="entry name" value="HATPase_dom"/>
</dbReference>
<comment type="caution">
    <text evidence="12">The sequence shown here is derived from an EMBL/GenBank/DDBJ whole genome shotgun (WGS) entry which is preliminary data.</text>
</comment>
<evidence type="ECO:0000256" key="9">
    <source>
        <dbReference type="SAM" id="Phobius"/>
    </source>
</evidence>
<feature type="region of interest" description="Disordered" evidence="8">
    <location>
        <begin position="489"/>
        <end position="512"/>
    </location>
</feature>
<feature type="domain" description="Histidine kinase" evidence="10">
    <location>
        <begin position="255"/>
        <end position="473"/>
    </location>
</feature>
<dbReference type="PROSITE" id="PS50109">
    <property type="entry name" value="HIS_KIN"/>
    <property type="match status" value="1"/>
</dbReference>
<evidence type="ECO:0000256" key="1">
    <source>
        <dbReference type="ARBA" id="ARBA00000085"/>
    </source>
</evidence>
<dbReference type="InterPro" id="IPR036890">
    <property type="entry name" value="HATPase_C_sf"/>
</dbReference>
<evidence type="ECO:0000256" key="7">
    <source>
        <dbReference type="SAM" id="Coils"/>
    </source>
</evidence>
<dbReference type="InterPro" id="IPR003661">
    <property type="entry name" value="HisK_dim/P_dom"/>
</dbReference>
<evidence type="ECO:0000256" key="3">
    <source>
        <dbReference type="ARBA" id="ARBA00022553"/>
    </source>
</evidence>
<dbReference type="Gene3D" id="3.30.565.10">
    <property type="entry name" value="Histidine kinase-like ATPase, C-terminal domain"/>
    <property type="match status" value="1"/>
</dbReference>
<accession>A0ABQ5W1K6</accession>
<reference evidence="13" key="1">
    <citation type="journal article" date="2019" name="Int. J. Syst. Evol. Microbiol.">
        <title>The Global Catalogue of Microorganisms (GCM) 10K type strain sequencing project: providing services to taxonomists for standard genome sequencing and annotation.</title>
        <authorList>
            <consortium name="The Broad Institute Genomics Platform"/>
            <consortium name="The Broad Institute Genome Sequencing Center for Infectious Disease"/>
            <person name="Wu L."/>
            <person name="Ma J."/>
        </authorList>
    </citation>
    <scope>NUCLEOTIDE SEQUENCE [LARGE SCALE GENOMIC DNA]</scope>
    <source>
        <strain evidence="13">NBRC 112416</strain>
    </source>
</reference>
<feature type="domain" description="Response regulatory" evidence="11">
    <location>
        <begin position="521"/>
        <end position="639"/>
    </location>
</feature>
<evidence type="ECO:0000256" key="6">
    <source>
        <dbReference type="PROSITE-ProRule" id="PRU00169"/>
    </source>
</evidence>
<feature type="transmembrane region" description="Helical" evidence="9">
    <location>
        <begin position="74"/>
        <end position="91"/>
    </location>
</feature>
<dbReference type="EMBL" id="BSNS01000007">
    <property type="protein sequence ID" value="GLQ53930.1"/>
    <property type="molecule type" value="Genomic_DNA"/>
</dbReference>
<dbReference type="SMART" id="SM00388">
    <property type="entry name" value="HisKA"/>
    <property type="match status" value="1"/>
</dbReference>
<dbReference type="InterPro" id="IPR001789">
    <property type="entry name" value="Sig_transdc_resp-reg_receiver"/>
</dbReference>
<evidence type="ECO:0000256" key="2">
    <source>
        <dbReference type="ARBA" id="ARBA00012438"/>
    </source>
</evidence>
<dbReference type="Pfam" id="PF02518">
    <property type="entry name" value="HATPase_c"/>
    <property type="match status" value="1"/>
</dbReference>
<sequence>MRAKMGRDVRRNIQKTVLDARQRLTSSSGTRASFDYELMQAYTGSRIGAALPISAIVVILAVVASFWVPFVFTAVWAGMVLLSLLAVALMCRRFQHTEAAKFNAEHWTTNFVAAETVYGITWSLIPLFGLLTQADALAVVTFAMVLVSIASNAVATRTLTPATVMSTLPATLTVSINLVSAGGTLNYTLGAIVLCAEIFFVYLARQLHASELERISHQAEKDSLIAELEEAQHMSDEARRHAEQANMAKSLFLATMSHELRTPLTSVIGNAELMELVTQSEEDRRLSLRAIKDSGRHLLDLVSELLDLSRIEAGKYDLSEEALSLTEVAAKCVEMLGPRAKAKGIDLTFSYGKNLPKLWGDERAIRQVVLNLLSNAIKFTPQGGKVTLVINRSADGGQLISVKDNGPGIPEEEIETVFSSFGQGSLAQKTAEQGAGLGLTIVRNLMELHQGRFDLISKVRFGTEVIASFPRARVMDALAPVVERRGSEVSTSVSGPASGMAENDYARPSVESSPTRSDVLRILIVEDDASILHVIQTIAITAGHDVTTAPDGETALALLQEREFHCVLLDMHLPGIRGTEVKEEFDAFDQGAGFIPVFFAVTGDASSTQRGIYKSLGFHGVVEKPFYAEDILAAFSDAQLLRKERSMGFEYPPEFDAERMAKLERSLDSNDFVDSLLQASVSLSSRAEALAQAVRNGDLLSARKICHTVAGTAGQFGLTALQSRAKEALLELDKATAATMESAVAPLIDLIDPAVKSLAALRRSR</sequence>
<dbReference type="PANTHER" id="PTHR43047:SF72">
    <property type="entry name" value="OSMOSENSING HISTIDINE PROTEIN KINASE SLN1"/>
    <property type="match status" value="1"/>
</dbReference>
<evidence type="ECO:0000259" key="11">
    <source>
        <dbReference type="PROSITE" id="PS50110"/>
    </source>
</evidence>
<dbReference type="CDD" id="cd00075">
    <property type="entry name" value="HATPase"/>
    <property type="match status" value="1"/>
</dbReference>
<feature type="modified residue" description="4-aspartylphosphate" evidence="6">
    <location>
        <position position="570"/>
    </location>
</feature>
<keyword evidence="3 6" id="KW-0597">Phosphoprotein</keyword>
<dbReference type="Proteomes" id="UP001156691">
    <property type="component" value="Unassembled WGS sequence"/>
</dbReference>
<dbReference type="Pfam" id="PF00512">
    <property type="entry name" value="HisKA"/>
    <property type="match status" value="1"/>
</dbReference>
<dbReference type="Gene3D" id="1.20.120.160">
    <property type="entry name" value="HPT domain"/>
    <property type="match status" value="1"/>
</dbReference>
<dbReference type="SMART" id="SM00448">
    <property type="entry name" value="REC"/>
    <property type="match status" value="1"/>
</dbReference>
<feature type="transmembrane region" description="Helical" evidence="9">
    <location>
        <begin position="185"/>
        <end position="204"/>
    </location>
</feature>
<dbReference type="EC" id="2.7.13.3" evidence="2"/>